<protein>
    <submittedName>
        <fullName evidence="17">Uncharacterized protein</fullName>
    </submittedName>
</protein>
<evidence type="ECO:0000256" key="2">
    <source>
        <dbReference type="ARBA" id="ARBA00022448"/>
    </source>
</evidence>
<proteinExistence type="inferred from homology"/>
<evidence type="ECO:0000256" key="13">
    <source>
        <dbReference type="RuleBase" id="RU003357"/>
    </source>
</evidence>
<dbReference type="GO" id="GO:0006826">
    <property type="term" value="P:iron ion transport"/>
    <property type="evidence" value="ECO:0007669"/>
    <property type="project" value="UniProtKB-KW"/>
</dbReference>
<dbReference type="Proteomes" id="UP000503096">
    <property type="component" value="Chromosome"/>
</dbReference>
<evidence type="ECO:0000259" key="16">
    <source>
        <dbReference type="Pfam" id="PF07715"/>
    </source>
</evidence>
<evidence type="ECO:0000259" key="15">
    <source>
        <dbReference type="Pfam" id="PF00593"/>
    </source>
</evidence>
<dbReference type="PANTHER" id="PTHR32552:SF81">
    <property type="entry name" value="TONB-DEPENDENT OUTER MEMBRANE RECEPTOR"/>
    <property type="match status" value="1"/>
</dbReference>
<dbReference type="Pfam" id="PF07715">
    <property type="entry name" value="Plug"/>
    <property type="match status" value="1"/>
</dbReference>
<keyword evidence="14" id="KW-0732">Signal</keyword>
<keyword evidence="3 11" id="KW-1134">Transmembrane beta strand</keyword>
<keyword evidence="18" id="KW-1185">Reference proteome</keyword>
<dbReference type="SUPFAM" id="SSF56935">
    <property type="entry name" value="Porins"/>
    <property type="match status" value="1"/>
</dbReference>
<feature type="chain" id="PRO_5026829134" evidence="14">
    <location>
        <begin position="27"/>
        <end position="725"/>
    </location>
</feature>
<evidence type="ECO:0000256" key="11">
    <source>
        <dbReference type="PROSITE-ProRule" id="PRU01360"/>
    </source>
</evidence>
<evidence type="ECO:0000256" key="8">
    <source>
        <dbReference type="ARBA" id="ARBA00023077"/>
    </source>
</evidence>
<gene>
    <name evidence="17" type="ORF">DSM104440_00435</name>
</gene>
<evidence type="ECO:0000256" key="14">
    <source>
        <dbReference type="SAM" id="SignalP"/>
    </source>
</evidence>
<evidence type="ECO:0000256" key="1">
    <source>
        <dbReference type="ARBA" id="ARBA00004571"/>
    </source>
</evidence>
<organism evidence="17 18">
    <name type="scientific">Usitatibacter palustris</name>
    <dbReference type="NCBI Taxonomy" id="2732487"/>
    <lineage>
        <taxon>Bacteria</taxon>
        <taxon>Pseudomonadati</taxon>
        <taxon>Pseudomonadota</taxon>
        <taxon>Betaproteobacteria</taxon>
        <taxon>Nitrosomonadales</taxon>
        <taxon>Usitatibacteraceae</taxon>
        <taxon>Usitatibacter</taxon>
    </lineage>
</organism>
<dbReference type="PROSITE" id="PS52016">
    <property type="entry name" value="TONB_DEPENDENT_REC_3"/>
    <property type="match status" value="1"/>
</dbReference>
<feature type="domain" description="TonB-dependent receptor-like beta-barrel" evidence="15">
    <location>
        <begin position="274"/>
        <end position="695"/>
    </location>
</feature>
<evidence type="ECO:0000256" key="7">
    <source>
        <dbReference type="ARBA" id="ARBA00023065"/>
    </source>
</evidence>
<dbReference type="GO" id="GO:0009279">
    <property type="term" value="C:cell outer membrane"/>
    <property type="evidence" value="ECO:0007669"/>
    <property type="project" value="UniProtKB-SubCell"/>
</dbReference>
<evidence type="ECO:0000256" key="5">
    <source>
        <dbReference type="ARBA" id="ARBA00022692"/>
    </source>
</evidence>
<dbReference type="InterPro" id="IPR012910">
    <property type="entry name" value="Plug_dom"/>
</dbReference>
<accession>A0A6M4H281</accession>
<dbReference type="InterPro" id="IPR010916">
    <property type="entry name" value="TonB_box_CS"/>
</dbReference>
<reference evidence="17 18" key="1">
    <citation type="submission" date="2020-04" db="EMBL/GenBank/DDBJ databases">
        <title>Usitatibacter rugosus gen. nov., sp. nov. and Usitatibacter palustris sp. nov., novel members of Usitatibacteraceae fam. nov. within the order Nitrosomonadales isolated from soil.</title>
        <authorList>
            <person name="Huber K.J."/>
            <person name="Neumann-Schaal M."/>
            <person name="Geppert A."/>
            <person name="Luckner M."/>
            <person name="Wanner G."/>
            <person name="Overmann J."/>
        </authorList>
    </citation>
    <scope>NUCLEOTIDE SEQUENCE [LARGE SCALE GENOMIC DNA]</scope>
    <source>
        <strain evidence="17 18">Swamp67</strain>
    </source>
</reference>
<evidence type="ECO:0000256" key="12">
    <source>
        <dbReference type="PROSITE-ProRule" id="PRU10143"/>
    </source>
</evidence>
<dbReference type="InterPro" id="IPR000531">
    <property type="entry name" value="Beta-barrel_TonB"/>
</dbReference>
<evidence type="ECO:0000256" key="4">
    <source>
        <dbReference type="ARBA" id="ARBA00022496"/>
    </source>
</evidence>
<keyword evidence="4" id="KW-0410">Iron transport</keyword>
<dbReference type="InterPro" id="IPR036942">
    <property type="entry name" value="Beta-barrel_TonB_sf"/>
</dbReference>
<keyword evidence="8 12" id="KW-0798">TonB box</keyword>
<dbReference type="Pfam" id="PF00593">
    <property type="entry name" value="TonB_dep_Rec_b-barrel"/>
    <property type="match status" value="1"/>
</dbReference>
<keyword evidence="10 11" id="KW-0998">Cell outer membrane</keyword>
<name>A0A6M4H281_9PROT</name>
<dbReference type="PANTHER" id="PTHR32552">
    <property type="entry name" value="FERRICHROME IRON RECEPTOR-RELATED"/>
    <property type="match status" value="1"/>
</dbReference>
<evidence type="ECO:0000256" key="10">
    <source>
        <dbReference type="ARBA" id="ARBA00023237"/>
    </source>
</evidence>
<feature type="domain" description="TonB-dependent receptor plug" evidence="16">
    <location>
        <begin position="61"/>
        <end position="167"/>
    </location>
</feature>
<keyword evidence="5 11" id="KW-0812">Transmembrane</keyword>
<keyword evidence="7" id="KW-0406">Ion transport</keyword>
<comment type="similarity">
    <text evidence="11 13">Belongs to the TonB-dependent receptor family.</text>
</comment>
<evidence type="ECO:0000313" key="18">
    <source>
        <dbReference type="Proteomes" id="UP000503096"/>
    </source>
</evidence>
<comment type="subcellular location">
    <subcellularLocation>
        <location evidence="1 11">Cell outer membrane</location>
        <topology evidence="1 11">Multi-pass membrane protein</topology>
    </subcellularLocation>
</comment>
<evidence type="ECO:0000256" key="6">
    <source>
        <dbReference type="ARBA" id="ARBA00023004"/>
    </source>
</evidence>
<keyword evidence="2 11" id="KW-0813">Transport</keyword>
<keyword evidence="9 11" id="KW-0472">Membrane</keyword>
<dbReference type="InParanoid" id="A0A6M4H281"/>
<feature type="short sequence motif" description="TonB box" evidence="12">
    <location>
        <begin position="49"/>
        <end position="55"/>
    </location>
</feature>
<evidence type="ECO:0000313" key="17">
    <source>
        <dbReference type="EMBL" id="QJR13649.1"/>
    </source>
</evidence>
<dbReference type="InterPro" id="IPR039426">
    <property type="entry name" value="TonB-dep_rcpt-like"/>
</dbReference>
<dbReference type="AlphaFoldDB" id="A0A6M4H281"/>
<dbReference type="Gene3D" id="2.40.170.20">
    <property type="entry name" value="TonB-dependent receptor, beta-barrel domain"/>
    <property type="match status" value="1"/>
</dbReference>
<dbReference type="EMBL" id="CP053073">
    <property type="protein sequence ID" value="QJR13649.1"/>
    <property type="molecule type" value="Genomic_DNA"/>
</dbReference>
<evidence type="ECO:0000256" key="3">
    <source>
        <dbReference type="ARBA" id="ARBA00022452"/>
    </source>
</evidence>
<sequence>MKAKTRRCVLHASLLLSFPWCGFALAQSAAPDPKNKPDETKQEVTTVETVVVTAERRSRPLQTSPISATVLSGDDLANKGITVVDQLMFVTPSATVNNFGQGIDFNIRGIGKGEHNSQTTTGVVTYRDGVATFPGYFTGEPYYDIATVEILRGPQGTFVGQNATGGAVFVTSNDPIIGGGHSGYVQGQLGNYNDFGLQGTLNIPLADTLAARVAFNTEDRDSFWNIDGPYTGSDARLRLRSARVGLNWQPNSALTVLFKTDYSHLDFGAYPADPVNGANDLFDVTANAELRAVDWLVRSVLHVDYRFANGLLLRSISGYQKGNTQYRTDLDGTRTGNNTFRDSVDERIYSQEFNLLSPNAGWMKWILGAYWQKDTLGFPPKEFVIGVPPGSPASEYVLDGTNPKETWAAFGKIGFDLTDRLELELGGRYTRSTTANDVNVVQYGLPLKQIQEAEYTDFSGKAALNFKLDSKQFLYAFAASGFRPGGLNVPVGLGIPPPFDEEKVTSYELGWKSIWLEGKVRTQLTAFHNDYKNFQVIVGYPTFPTFGFELNVPGTTKISGFEAQVQASLDDWKFDAGLGAMRSSLGRFYAVDPRGASVVPCDPSTGPASASCIALEGRDQTYAPDLTFNFGVQREFRVGDDIITPRFNYGYISEQWATLFQNESRGDRIESRRIVNAQIAWLHGKYLWTLYGTNLTDQHYVAAINSGLRFAGAPRQYGLRLAMSF</sequence>
<dbReference type="KEGG" id="upl:DSM104440_00435"/>
<feature type="signal peptide" evidence="14">
    <location>
        <begin position="1"/>
        <end position="26"/>
    </location>
</feature>
<keyword evidence="6" id="KW-0408">Iron</keyword>
<evidence type="ECO:0000256" key="9">
    <source>
        <dbReference type="ARBA" id="ARBA00023136"/>
    </source>
</evidence>
<dbReference type="PROSITE" id="PS00430">
    <property type="entry name" value="TONB_DEPENDENT_REC_1"/>
    <property type="match status" value="1"/>
</dbReference>